<evidence type="ECO:0000313" key="2">
    <source>
        <dbReference type="Proteomes" id="UP001054837"/>
    </source>
</evidence>
<sequence>MVASVWRFAFEFRRDSNAKRQTLHRWFGIHLKAPLPPESSACPPILNCSVMPLVRLEEKLSPFNHPAPIICPPTCTLADSCSPIKCSSELEPESIRWMGDSKFISGFNFARLCMSAHIKLLCNATRAIGVAIQNASRVLLLISSLLSNE</sequence>
<keyword evidence="2" id="KW-1185">Reference proteome</keyword>
<reference evidence="1 2" key="1">
    <citation type="submission" date="2021-06" db="EMBL/GenBank/DDBJ databases">
        <title>Caerostris darwini draft genome.</title>
        <authorList>
            <person name="Kono N."/>
            <person name="Arakawa K."/>
        </authorList>
    </citation>
    <scope>NUCLEOTIDE SEQUENCE [LARGE SCALE GENOMIC DNA]</scope>
</reference>
<gene>
    <name evidence="1" type="ORF">CDAR_61841</name>
</gene>
<organism evidence="1 2">
    <name type="scientific">Caerostris darwini</name>
    <dbReference type="NCBI Taxonomy" id="1538125"/>
    <lineage>
        <taxon>Eukaryota</taxon>
        <taxon>Metazoa</taxon>
        <taxon>Ecdysozoa</taxon>
        <taxon>Arthropoda</taxon>
        <taxon>Chelicerata</taxon>
        <taxon>Arachnida</taxon>
        <taxon>Araneae</taxon>
        <taxon>Araneomorphae</taxon>
        <taxon>Entelegynae</taxon>
        <taxon>Araneoidea</taxon>
        <taxon>Araneidae</taxon>
        <taxon>Caerostris</taxon>
    </lineage>
</organism>
<dbReference type="Proteomes" id="UP001054837">
    <property type="component" value="Unassembled WGS sequence"/>
</dbReference>
<accession>A0AAV4VL48</accession>
<comment type="caution">
    <text evidence="1">The sequence shown here is derived from an EMBL/GenBank/DDBJ whole genome shotgun (WGS) entry which is preliminary data.</text>
</comment>
<protein>
    <submittedName>
        <fullName evidence="1">Uncharacterized protein</fullName>
    </submittedName>
</protein>
<dbReference type="AlphaFoldDB" id="A0AAV4VL48"/>
<proteinExistence type="predicted"/>
<dbReference type="EMBL" id="BPLQ01013154">
    <property type="protein sequence ID" value="GIY70354.1"/>
    <property type="molecule type" value="Genomic_DNA"/>
</dbReference>
<evidence type="ECO:0000313" key="1">
    <source>
        <dbReference type="EMBL" id="GIY70354.1"/>
    </source>
</evidence>
<name>A0AAV4VL48_9ARAC</name>